<proteinExistence type="predicted"/>
<evidence type="ECO:0000313" key="1">
    <source>
        <dbReference type="EMBL" id="MBF1166013.1"/>
    </source>
</evidence>
<evidence type="ECO:0000313" key="2">
    <source>
        <dbReference type="Proteomes" id="UP000718593"/>
    </source>
</evidence>
<dbReference type="Proteomes" id="UP000718593">
    <property type="component" value="Unassembled WGS sequence"/>
</dbReference>
<gene>
    <name evidence="1" type="ORF">HXL68_13355</name>
</gene>
<protein>
    <recommendedName>
        <fullName evidence="3">Formylmethanofuran dehydrogenase subunit E domain-containing protein</fullName>
    </recommendedName>
</protein>
<comment type="caution">
    <text evidence="1">The sequence shown here is derived from an EMBL/GenBank/DDBJ whole genome shotgun (WGS) entry which is preliminary data.</text>
</comment>
<evidence type="ECO:0008006" key="3">
    <source>
        <dbReference type="Google" id="ProtNLM"/>
    </source>
</evidence>
<sequence>MQFPDFYHQIAPISLRDPLAELLGAAVGGVIRYDFTDAVKLAGHACPTVAGAWLATVRGLRALYGDEMPVRGDISVALHENVEDGVAGVIASIATLLTGAAGAGGFKGLGGRFGRRQLLNFGIAGVGGIRLTRRDNGRSADCIVQLQRVPGDPRLGELLPAVVQGIATPQQAALFAALWQDRLRRILVDHAEHPELVDIRLARADTATGI</sequence>
<name>A0A930BTZ2_9RHOO</name>
<reference evidence="1" key="1">
    <citation type="submission" date="2020-04" db="EMBL/GenBank/DDBJ databases">
        <title>Deep metagenomics examines the oral microbiome during advanced dental caries in children, revealing novel taxa and co-occurrences with host molecules.</title>
        <authorList>
            <person name="Baker J.L."/>
            <person name="Morton J.T."/>
            <person name="Dinis M."/>
            <person name="Alvarez R."/>
            <person name="Tran N.C."/>
            <person name="Knight R."/>
            <person name="Edlund A."/>
        </authorList>
    </citation>
    <scope>NUCLEOTIDE SEQUENCE</scope>
    <source>
        <strain evidence="1">JCVI_32_bin.24</strain>
    </source>
</reference>
<dbReference type="EMBL" id="JABZMI010000330">
    <property type="protein sequence ID" value="MBF1166013.1"/>
    <property type="molecule type" value="Genomic_DNA"/>
</dbReference>
<organism evidence="1 2">
    <name type="scientific">Dechloromonas agitata</name>
    <dbReference type="NCBI Taxonomy" id="73030"/>
    <lineage>
        <taxon>Bacteria</taxon>
        <taxon>Pseudomonadati</taxon>
        <taxon>Pseudomonadota</taxon>
        <taxon>Betaproteobacteria</taxon>
        <taxon>Rhodocyclales</taxon>
        <taxon>Azonexaceae</taxon>
        <taxon>Dechloromonas</taxon>
    </lineage>
</organism>
<dbReference type="AlphaFoldDB" id="A0A930BTZ2"/>
<accession>A0A930BTZ2</accession>